<evidence type="ECO:0000313" key="3">
    <source>
        <dbReference type="Proteomes" id="UP001630127"/>
    </source>
</evidence>
<proteinExistence type="predicted"/>
<organism evidence="2 3">
    <name type="scientific">Cinchona calisaya</name>
    <dbReference type="NCBI Taxonomy" id="153742"/>
    <lineage>
        <taxon>Eukaryota</taxon>
        <taxon>Viridiplantae</taxon>
        <taxon>Streptophyta</taxon>
        <taxon>Embryophyta</taxon>
        <taxon>Tracheophyta</taxon>
        <taxon>Spermatophyta</taxon>
        <taxon>Magnoliopsida</taxon>
        <taxon>eudicotyledons</taxon>
        <taxon>Gunneridae</taxon>
        <taxon>Pentapetalae</taxon>
        <taxon>asterids</taxon>
        <taxon>lamiids</taxon>
        <taxon>Gentianales</taxon>
        <taxon>Rubiaceae</taxon>
        <taxon>Cinchonoideae</taxon>
        <taxon>Cinchoneae</taxon>
        <taxon>Cinchona</taxon>
    </lineage>
</organism>
<feature type="domain" description="RNase H type-1" evidence="1">
    <location>
        <begin position="112"/>
        <end position="170"/>
    </location>
</feature>
<dbReference type="EMBL" id="JBJUIK010000015">
    <property type="protein sequence ID" value="KAL3502487.1"/>
    <property type="molecule type" value="Genomic_DNA"/>
</dbReference>
<name>A0ABD2Y9D7_9GENT</name>
<protein>
    <recommendedName>
        <fullName evidence="1">RNase H type-1 domain-containing protein</fullName>
    </recommendedName>
</protein>
<gene>
    <name evidence="2" type="ORF">ACH5RR_036936</name>
</gene>
<evidence type="ECO:0000313" key="2">
    <source>
        <dbReference type="EMBL" id="KAL3502487.1"/>
    </source>
</evidence>
<reference evidence="2 3" key="1">
    <citation type="submission" date="2024-11" db="EMBL/GenBank/DDBJ databases">
        <title>A near-complete genome assembly of Cinchona calisaya.</title>
        <authorList>
            <person name="Lian D.C."/>
            <person name="Zhao X.W."/>
            <person name="Wei L."/>
        </authorList>
    </citation>
    <scope>NUCLEOTIDE SEQUENCE [LARGE SCALE GENOMIC DNA]</scope>
    <source>
        <tissue evidence="2">Nenye</tissue>
    </source>
</reference>
<sequence>MLEKLVDKKIEVPNTSANARGKLLESDDDECRKAVKETLANNSEIQQDVVTTIPQDQGVIAEAVNPRAQDLVQVQISNEHLQIKALEEKWSDQLTIKALARTRQRRNEGIIAGGGIILDFASHGIAGFSNSYGVGTNLEAETHDLLEAVNLCLHLILNKVKVELDSQILVLVM</sequence>
<dbReference type="Proteomes" id="UP001630127">
    <property type="component" value="Unassembled WGS sequence"/>
</dbReference>
<evidence type="ECO:0000259" key="1">
    <source>
        <dbReference type="Pfam" id="PF13456"/>
    </source>
</evidence>
<dbReference type="AlphaFoldDB" id="A0ABD2Y9D7"/>
<dbReference type="Pfam" id="PF13456">
    <property type="entry name" value="RVT_3"/>
    <property type="match status" value="1"/>
</dbReference>
<accession>A0ABD2Y9D7</accession>
<dbReference type="InterPro" id="IPR002156">
    <property type="entry name" value="RNaseH_domain"/>
</dbReference>
<comment type="caution">
    <text evidence="2">The sequence shown here is derived from an EMBL/GenBank/DDBJ whole genome shotgun (WGS) entry which is preliminary data.</text>
</comment>
<keyword evidence="3" id="KW-1185">Reference proteome</keyword>